<dbReference type="InterPro" id="IPR001279">
    <property type="entry name" value="Metallo-B-lactamas"/>
</dbReference>
<evidence type="ECO:0000259" key="10">
    <source>
        <dbReference type="SMART" id="SM00849"/>
    </source>
</evidence>
<evidence type="ECO:0000313" key="11">
    <source>
        <dbReference type="EMBL" id="EOB11196.1"/>
    </source>
</evidence>
<dbReference type="HOGENOM" id="CLU_030571_4_5_1"/>
<evidence type="ECO:0000256" key="2">
    <source>
        <dbReference type="ARBA" id="ARBA00001947"/>
    </source>
</evidence>
<keyword evidence="7 11" id="KW-0378">Hydrolase</keyword>
<dbReference type="GO" id="GO:0046872">
    <property type="term" value="F:metal ion binding"/>
    <property type="evidence" value="ECO:0007669"/>
    <property type="project" value="UniProtKB-KW"/>
</dbReference>
<proteinExistence type="inferred from homology"/>
<evidence type="ECO:0000256" key="3">
    <source>
        <dbReference type="ARBA" id="ARBA00004963"/>
    </source>
</evidence>
<dbReference type="PANTHER" id="PTHR11935">
    <property type="entry name" value="BETA LACTAMASE DOMAIN"/>
    <property type="match status" value="1"/>
</dbReference>
<keyword evidence="8" id="KW-0862">Zinc</keyword>
<evidence type="ECO:0000256" key="9">
    <source>
        <dbReference type="ARBA" id="ARBA00031044"/>
    </source>
</evidence>
<reference evidence="11 12" key="1">
    <citation type="journal article" date="2013" name="BMC Genomics">
        <title>Comparative genomics of parasitic silkworm microsporidia reveal an association between genome expansion and host adaptation.</title>
        <authorList>
            <person name="Pan G."/>
            <person name="Xu J."/>
            <person name="Li T."/>
            <person name="Xia Q."/>
            <person name="Liu S.L."/>
            <person name="Zhang G."/>
            <person name="Li S."/>
            <person name="Li C."/>
            <person name="Liu H."/>
            <person name="Yang L."/>
            <person name="Liu T."/>
            <person name="Zhang X."/>
            <person name="Wu Z."/>
            <person name="Fan W."/>
            <person name="Dang X."/>
            <person name="Xiang H."/>
            <person name="Tao M."/>
            <person name="Li Y."/>
            <person name="Hu J."/>
            <person name="Li Z."/>
            <person name="Lin L."/>
            <person name="Luo J."/>
            <person name="Geng L."/>
            <person name="Wang L."/>
            <person name="Long M."/>
            <person name="Wan Y."/>
            <person name="He N."/>
            <person name="Zhang Z."/>
            <person name="Lu C."/>
            <person name="Keeling P.J."/>
            <person name="Wang J."/>
            <person name="Xiang Z."/>
            <person name="Zhou Z."/>
        </authorList>
    </citation>
    <scope>NUCLEOTIDE SEQUENCE [LARGE SCALE GENOMIC DNA]</scope>
    <source>
        <strain evidence="12">CQ1 / CVCC 102059</strain>
    </source>
</reference>
<evidence type="ECO:0000256" key="4">
    <source>
        <dbReference type="ARBA" id="ARBA00006759"/>
    </source>
</evidence>
<comment type="pathway">
    <text evidence="3">Secondary metabolite metabolism; methylglyoxal degradation; (R)-lactate from methylglyoxal: step 2/2.</text>
</comment>
<organism evidence="11 12">
    <name type="scientific">Nosema bombycis (strain CQ1 / CVCC 102059)</name>
    <name type="common">Microsporidian parasite</name>
    <name type="synonym">Pebrine of silkworm</name>
    <dbReference type="NCBI Taxonomy" id="578461"/>
    <lineage>
        <taxon>Eukaryota</taxon>
        <taxon>Fungi</taxon>
        <taxon>Fungi incertae sedis</taxon>
        <taxon>Microsporidia</taxon>
        <taxon>Nosematidae</taxon>
        <taxon>Nosema</taxon>
    </lineage>
</organism>
<dbReference type="InterPro" id="IPR035680">
    <property type="entry name" value="Clx_II_MBL"/>
</dbReference>
<dbReference type="SUPFAM" id="SSF56281">
    <property type="entry name" value="Metallo-hydrolase/oxidoreductase"/>
    <property type="match status" value="1"/>
</dbReference>
<name>R0KKQ3_NOSB1</name>
<dbReference type="SMART" id="SM00849">
    <property type="entry name" value="Lactamase_B"/>
    <property type="match status" value="1"/>
</dbReference>
<comment type="similarity">
    <text evidence="4">Belongs to the metallo-beta-lactamase superfamily. Glyoxalase II family.</text>
</comment>
<gene>
    <name evidence="11" type="primary">GLO2</name>
    <name evidence="11" type="ORF">NBO_1464g0001</name>
</gene>
<dbReference type="VEuPathDB" id="MicrosporidiaDB:NBO_1464g0001"/>
<comment type="catalytic activity">
    <reaction evidence="1">
        <text>an S-(2-hydroxyacyl)glutathione + H2O = a 2-hydroxy carboxylate + glutathione + H(+)</text>
        <dbReference type="Rhea" id="RHEA:21864"/>
        <dbReference type="ChEBI" id="CHEBI:15377"/>
        <dbReference type="ChEBI" id="CHEBI:15378"/>
        <dbReference type="ChEBI" id="CHEBI:57925"/>
        <dbReference type="ChEBI" id="CHEBI:58896"/>
        <dbReference type="ChEBI" id="CHEBI:71261"/>
        <dbReference type="EC" id="3.1.2.6"/>
    </reaction>
</comment>
<evidence type="ECO:0000313" key="12">
    <source>
        <dbReference type="Proteomes" id="UP000016927"/>
    </source>
</evidence>
<evidence type="ECO:0000256" key="5">
    <source>
        <dbReference type="ARBA" id="ARBA00011917"/>
    </source>
</evidence>
<evidence type="ECO:0000256" key="7">
    <source>
        <dbReference type="ARBA" id="ARBA00022801"/>
    </source>
</evidence>
<dbReference type="OrthoDB" id="515692at2759"/>
<protein>
    <recommendedName>
        <fullName evidence="5">hydroxyacylglutathione hydrolase</fullName>
        <ecNumber evidence="5">3.1.2.6</ecNumber>
    </recommendedName>
    <alternativeName>
        <fullName evidence="9">Glyoxalase II</fullName>
    </alternativeName>
</protein>
<dbReference type="GO" id="GO:0004416">
    <property type="term" value="F:hydroxyacylglutathione hydrolase activity"/>
    <property type="evidence" value="ECO:0007669"/>
    <property type="project" value="UniProtKB-EC"/>
</dbReference>
<dbReference type="EMBL" id="KB910371">
    <property type="protein sequence ID" value="EOB11196.1"/>
    <property type="molecule type" value="Genomic_DNA"/>
</dbReference>
<evidence type="ECO:0000256" key="6">
    <source>
        <dbReference type="ARBA" id="ARBA00022723"/>
    </source>
</evidence>
<evidence type="ECO:0000256" key="1">
    <source>
        <dbReference type="ARBA" id="ARBA00001623"/>
    </source>
</evidence>
<feature type="domain" description="Metallo-beta-lactamase" evidence="10">
    <location>
        <begin position="11"/>
        <end position="179"/>
    </location>
</feature>
<keyword evidence="12" id="KW-1185">Reference proteome</keyword>
<dbReference type="InterPro" id="IPR036866">
    <property type="entry name" value="RibonucZ/Hydroxyglut_hydro"/>
</dbReference>
<dbReference type="UniPathway" id="UPA00619">
    <property type="reaction ID" value="UER00676"/>
</dbReference>
<dbReference type="STRING" id="578461.R0KKQ3"/>
<dbReference type="OMA" id="TPCHTED"/>
<dbReference type="CDD" id="cd07723">
    <property type="entry name" value="hydroxyacylglutathione_hydrolase_MBL-fold"/>
    <property type="match status" value="1"/>
</dbReference>
<sequence length="249" mass="29119">MEFVSILVRTDNLMYLVYDDEFAISIDSFEPDIIDKALSCDFHKTFYTKCEIINLPSRTNKRKLIASLTTHSHYDHAGGDSRLKRIFPDIIQYSGFYDNPVNDGQIINIKNFVIECIDTKCHTLDSFCFYINKKWLFTGDTVFFLGCGKFFEGTGQQMLEALQKIKKRVDENTLVLYGHDYRKTNVSFQKTINENLLTPYKLPEGIEEKMFLTLKEEIEYNPFFRIIEINGGDSHPITELRKAKDNYKY</sequence>
<evidence type="ECO:0000256" key="8">
    <source>
        <dbReference type="ARBA" id="ARBA00022833"/>
    </source>
</evidence>
<dbReference type="EC" id="3.1.2.6" evidence="5"/>
<dbReference type="Proteomes" id="UP000016927">
    <property type="component" value="Unassembled WGS sequence"/>
</dbReference>
<dbReference type="Gene3D" id="3.60.15.10">
    <property type="entry name" value="Ribonuclease Z/Hydroxyacylglutathione hydrolase-like"/>
    <property type="match status" value="1"/>
</dbReference>
<dbReference type="AlphaFoldDB" id="R0KKQ3"/>
<dbReference type="PANTHER" id="PTHR11935:SF94">
    <property type="entry name" value="TENZING NORGAY, ISOFORM C"/>
    <property type="match status" value="1"/>
</dbReference>
<accession>R0KKQ3</accession>
<keyword evidence="6" id="KW-0479">Metal-binding</keyword>
<comment type="cofactor">
    <cofactor evidence="2">
        <name>Zn(2+)</name>
        <dbReference type="ChEBI" id="CHEBI:29105"/>
    </cofactor>
</comment>